<keyword evidence="6" id="KW-0663">Pyridoxal phosphate</keyword>
<dbReference type="InterPro" id="IPR016454">
    <property type="entry name" value="Cysteine_dSase"/>
</dbReference>
<dbReference type="InterPro" id="IPR015421">
    <property type="entry name" value="PyrdxlP-dep_Trfase_major"/>
</dbReference>
<dbReference type="EC" id="2.8.1.7" evidence="3"/>
<dbReference type="PANTHER" id="PTHR11601:SF34">
    <property type="entry name" value="CYSTEINE DESULFURASE"/>
    <property type="match status" value="1"/>
</dbReference>
<keyword evidence="5" id="KW-0479">Metal-binding</keyword>
<protein>
    <recommendedName>
        <fullName evidence="3">cysteine desulfurase</fullName>
        <ecNumber evidence="3">2.8.1.7</ecNumber>
    </recommendedName>
</protein>
<evidence type="ECO:0000256" key="7">
    <source>
        <dbReference type="ARBA" id="ARBA00023004"/>
    </source>
</evidence>
<dbReference type="InterPro" id="IPR020578">
    <property type="entry name" value="Aminotrans_V_PyrdxlP_BS"/>
</dbReference>
<evidence type="ECO:0000256" key="8">
    <source>
        <dbReference type="ARBA" id="ARBA00023014"/>
    </source>
</evidence>
<dbReference type="EMBL" id="UINC01029873">
    <property type="protein sequence ID" value="SVB13347.1"/>
    <property type="molecule type" value="Genomic_DNA"/>
</dbReference>
<sequence>MNGCLEMDGAFANPSSVHLPGQRAAQMVSEARAAIAARIHVRPQEIVFTSGATESDNLALKGILMGRGDRYGHLITVKTEHKAVLDTAKVLDRAGFEVTYLDCDSTGLIEVRQVADALKENTILVSVMHVNNEIGVIQPLPEIGQLCRSKGVLFHVDAAQSIGKVPLPLNEWCIDLVSLTSHKVYGPKGIGALYLHPGVQITPLVHGGEQERGLRAGTLSTHQIVGFGKAFELADTKNEAPKLEALRARLWEGLKSIDGVRLNGHPDQRSPNILNVAIPGVEGESLRLATEDIAVSSGAACNTDSPEASYVLKALGLSDSLAQGSLRFSVGRFTTIDDIDRAI</sequence>
<evidence type="ECO:0000313" key="10">
    <source>
        <dbReference type="EMBL" id="SVB13347.1"/>
    </source>
</evidence>
<gene>
    <name evidence="10" type="ORF">METZ01_LOCUS166201</name>
</gene>
<feature type="domain" description="Aminotransferase class V" evidence="9">
    <location>
        <begin position="12"/>
        <end position="341"/>
    </location>
</feature>
<name>A0A382BJK8_9ZZZZ</name>
<evidence type="ECO:0000256" key="3">
    <source>
        <dbReference type="ARBA" id="ARBA00012239"/>
    </source>
</evidence>
<dbReference type="PANTHER" id="PTHR11601">
    <property type="entry name" value="CYSTEINE DESULFURYLASE FAMILY MEMBER"/>
    <property type="match status" value="1"/>
</dbReference>
<dbReference type="GO" id="GO:0046872">
    <property type="term" value="F:metal ion binding"/>
    <property type="evidence" value="ECO:0007669"/>
    <property type="project" value="UniProtKB-KW"/>
</dbReference>
<evidence type="ECO:0000256" key="2">
    <source>
        <dbReference type="ARBA" id="ARBA00006490"/>
    </source>
</evidence>
<evidence type="ECO:0000256" key="6">
    <source>
        <dbReference type="ARBA" id="ARBA00022898"/>
    </source>
</evidence>
<feature type="non-terminal residue" evidence="10">
    <location>
        <position position="343"/>
    </location>
</feature>
<dbReference type="InterPro" id="IPR015422">
    <property type="entry name" value="PyrdxlP-dep_Trfase_small"/>
</dbReference>
<dbReference type="PIRSF" id="PIRSF005572">
    <property type="entry name" value="NifS"/>
    <property type="match status" value="1"/>
</dbReference>
<evidence type="ECO:0000256" key="1">
    <source>
        <dbReference type="ARBA" id="ARBA00001933"/>
    </source>
</evidence>
<evidence type="ECO:0000256" key="5">
    <source>
        <dbReference type="ARBA" id="ARBA00022723"/>
    </source>
</evidence>
<proteinExistence type="inferred from homology"/>
<dbReference type="Pfam" id="PF00266">
    <property type="entry name" value="Aminotran_5"/>
    <property type="match status" value="1"/>
</dbReference>
<evidence type="ECO:0000259" key="9">
    <source>
        <dbReference type="Pfam" id="PF00266"/>
    </source>
</evidence>
<dbReference type="SUPFAM" id="SSF53383">
    <property type="entry name" value="PLP-dependent transferases"/>
    <property type="match status" value="1"/>
</dbReference>
<accession>A0A382BJK8</accession>
<dbReference type="FunFam" id="3.40.640.10:FF:000084">
    <property type="entry name" value="IscS-like cysteine desulfurase"/>
    <property type="match status" value="1"/>
</dbReference>
<dbReference type="GO" id="GO:0031071">
    <property type="term" value="F:cysteine desulfurase activity"/>
    <property type="evidence" value="ECO:0007669"/>
    <property type="project" value="UniProtKB-EC"/>
</dbReference>
<reference evidence="10" key="1">
    <citation type="submission" date="2018-05" db="EMBL/GenBank/DDBJ databases">
        <authorList>
            <person name="Lanie J.A."/>
            <person name="Ng W.-L."/>
            <person name="Kazmierczak K.M."/>
            <person name="Andrzejewski T.M."/>
            <person name="Davidsen T.M."/>
            <person name="Wayne K.J."/>
            <person name="Tettelin H."/>
            <person name="Glass J.I."/>
            <person name="Rusch D."/>
            <person name="Podicherti R."/>
            <person name="Tsui H.-C.T."/>
            <person name="Winkler M.E."/>
        </authorList>
    </citation>
    <scope>NUCLEOTIDE SEQUENCE</scope>
</reference>
<organism evidence="10">
    <name type="scientific">marine metagenome</name>
    <dbReference type="NCBI Taxonomy" id="408172"/>
    <lineage>
        <taxon>unclassified sequences</taxon>
        <taxon>metagenomes</taxon>
        <taxon>ecological metagenomes</taxon>
    </lineage>
</organism>
<keyword evidence="7" id="KW-0408">Iron</keyword>
<dbReference type="PROSITE" id="PS00595">
    <property type="entry name" value="AA_TRANSFER_CLASS_5"/>
    <property type="match status" value="1"/>
</dbReference>
<dbReference type="InterPro" id="IPR015424">
    <property type="entry name" value="PyrdxlP-dep_Trfase"/>
</dbReference>
<comment type="similarity">
    <text evidence="2">Belongs to the class-V pyridoxal-phosphate-dependent aminotransferase family. NifS/IscS subfamily.</text>
</comment>
<dbReference type="Gene3D" id="3.90.1150.10">
    <property type="entry name" value="Aspartate Aminotransferase, domain 1"/>
    <property type="match status" value="1"/>
</dbReference>
<keyword evidence="4" id="KW-0808">Transferase</keyword>
<evidence type="ECO:0000256" key="4">
    <source>
        <dbReference type="ARBA" id="ARBA00022679"/>
    </source>
</evidence>
<keyword evidence="8" id="KW-0411">Iron-sulfur</keyword>
<comment type="cofactor">
    <cofactor evidence="1">
        <name>pyridoxal 5'-phosphate</name>
        <dbReference type="ChEBI" id="CHEBI:597326"/>
    </cofactor>
</comment>
<dbReference type="InterPro" id="IPR000192">
    <property type="entry name" value="Aminotrans_V_dom"/>
</dbReference>
<dbReference type="Gene3D" id="3.40.640.10">
    <property type="entry name" value="Type I PLP-dependent aspartate aminotransferase-like (Major domain)"/>
    <property type="match status" value="1"/>
</dbReference>
<dbReference type="GO" id="GO:0051536">
    <property type="term" value="F:iron-sulfur cluster binding"/>
    <property type="evidence" value="ECO:0007669"/>
    <property type="project" value="UniProtKB-KW"/>
</dbReference>
<dbReference type="AlphaFoldDB" id="A0A382BJK8"/>